<evidence type="ECO:0000313" key="3">
    <source>
        <dbReference type="Proteomes" id="UP000011518"/>
    </source>
</evidence>
<evidence type="ECO:0000256" key="1">
    <source>
        <dbReference type="SAM" id="MobiDB-lite"/>
    </source>
</evidence>
<feature type="region of interest" description="Disordered" evidence="1">
    <location>
        <begin position="1"/>
        <end position="69"/>
    </location>
</feature>
<feature type="compositionally biased region" description="Gly residues" evidence="1">
    <location>
        <begin position="1"/>
        <end position="13"/>
    </location>
</feature>
<gene>
    <name evidence="2" type="ORF">TREES_T100011853</name>
</gene>
<reference evidence="3" key="2">
    <citation type="journal article" date="2013" name="Nat. Commun.">
        <title>Genome of the Chinese tree shrew.</title>
        <authorList>
            <person name="Fan Y."/>
            <person name="Huang Z.Y."/>
            <person name="Cao C.C."/>
            <person name="Chen C.S."/>
            <person name="Chen Y.X."/>
            <person name="Fan D.D."/>
            <person name="He J."/>
            <person name="Hou H.L."/>
            <person name="Hu L."/>
            <person name="Hu X.T."/>
            <person name="Jiang X.T."/>
            <person name="Lai R."/>
            <person name="Lang Y.S."/>
            <person name="Liang B."/>
            <person name="Liao S.G."/>
            <person name="Mu D."/>
            <person name="Ma Y.Y."/>
            <person name="Niu Y.Y."/>
            <person name="Sun X.Q."/>
            <person name="Xia J.Q."/>
            <person name="Xiao J."/>
            <person name="Xiong Z.Q."/>
            <person name="Xu L."/>
            <person name="Yang L."/>
            <person name="Zhang Y."/>
            <person name="Zhao W."/>
            <person name="Zhao X.D."/>
            <person name="Zheng Y.T."/>
            <person name="Zhou J.M."/>
            <person name="Zhu Y.B."/>
            <person name="Zhang G.J."/>
            <person name="Wang J."/>
            <person name="Yao Y.G."/>
        </authorList>
    </citation>
    <scope>NUCLEOTIDE SEQUENCE [LARGE SCALE GENOMIC DNA]</scope>
</reference>
<dbReference type="InParanoid" id="L9KW93"/>
<name>L9KW93_TUPCH</name>
<reference evidence="3" key="1">
    <citation type="submission" date="2012-07" db="EMBL/GenBank/DDBJ databases">
        <title>Genome of the Chinese tree shrew, a rising model animal genetically related to primates.</title>
        <authorList>
            <person name="Zhang G."/>
            <person name="Fan Y."/>
            <person name="Yao Y."/>
            <person name="Huang Z."/>
        </authorList>
    </citation>
    <scope>NUCLEOTIDE SEQUENCE [LARGE SCALE GENOMIC DNA]</scope>
</reference>
<evidence type="ECO:0000313" key="2">
    <source>
        <dbReference type="EMBL" id="ELW67205.1"/>
    </source>
</evidence>
<proteinExistence type="predicted"/>
<feature type="compositionally biased region" description="Basic and acidic residues" evidence="1">
    <location>
        <begin position="21"/>
        <end position="33"/>
    </location>
</feature>
<dbReference type="EMBL" id="KB320621">
    <property type="protein sequence ID" value="ELW67205.1"/>
    <property type="molecule type" value="Genomic_DNA"/>
</dbReference>
<dbReference type="Proteomes" id="UP000011518">
    <property type="component" value="Unassembled WGS sequence"/>
</dbReference>
<organism evidence="2 3">
    <name type="scientific">Tupaia chinensis</name>
    <name type="common">Chinese tree shrew</name>
    <name type="synonym">Tupaia belangeri chinensis</name>
    <dbReference type="NCBI Taxonomy" id="246437"/>
    <lineage>
        <taxon>Eukaryota</taxon>
        <taxon>Metazoa</taxon>
        <taxon>Chordata</taxon>
        <taxon>Craniata</taxon>
        <taxon>Vertebrata</taxon>
        <taxon>Euteleostomi</taxon>
        <taxon>Mammalia</taxon>
        <taxon>Eutheria</taxon>
        <taxon>Euarchontoglires</taxon>
        <taxon>Scandentia</taxon>
        <taxon>Tupaiidae</taxon>
        <taxon>Tupaia</taxon>
    </lineage>
</organism>
<sequence length="176" mass="17963">MGGWDGPGTGTGAGARARPAGSERVRCEPDRSRGPGALGDRGPPRAGAELQPEPLSGEPSRSPSLAEICASPPRQGIALRQASLGPCQAVFSPRCLLSLSSFVFLLPRAPGGRGRCGGPAAFPPGSRRGGSCSPLRLALAQLPEWAGKAHLGTRSQEKAPPAPSILVPLLLPLQVT</sequence>
<accession>L9KW93</accession>
<keyword evidence="3" id="KW-1185">Reference proteome</keyword>
<protein>
    <submittedName>
        <fullName evidence="2">Uncharacterized protein</fullName>
    </submittedName>
</protein>
<dbReference type="AlphaFoldDB" id="L9KW93"/>